<dbReference type="EC" id="3.5.3.1" evidence="6"/>
<dbReference type="Gene3D" id="3.40.800.10">
    <property type="entry name" value="Ureohydrolase domain"/>
    <property type="match status" value="1"/>
</dbReference>
<dbReference type="GO" id="GO:0030145">
    <property type="term" value="F:manganese ion binding"/>
    <property type="evidence" value="ECO:0007669"/>
    <property type="project" value="TreeGrafter"/>
</dbReference>
<dbReference type="STRING" id="1177755.A7A08_00914"/>
<evidence type="ECO:0000256" key="2">
    <source>
        <dbReference type="ARBA" id="ARBA00022801"/>
    </source>
</evidence>
<organism evidence="6 7">
    <name type="scientific">Methyloligella halotolerans</name>
    <dbReference type="NCBI Taxonomy" id="1177755"/>
    <lineage>
        <taxon>Bacteria</taxon>
        <taxon>Pseudomonadati</taxon>
        <taxon>Pseudomonadota</taxon>
        <taxon>Alphaproteobacteria</taxon>
        <taxon>Hyphomicrobiales</taxon>
        <taxon>Hyphomicrobiaceae</taxon>
        <taxon>Methyloligella</taxon>
    </lineage>
</organism>
<dbReference type="PANTHER" id="PTHR43782:SF3">
    <property type="entry name" value="ARGINASE"/>
    <property type="match status" value="1"/>
</dbReference>
<gene>
    <name evidence="6" type="ORF">A7A08_00914</name>
</gene>
<comment type="caution">
    <text evidence="6">The sequence shown here is derived from an EMBL/GenBank/DDBJ whole genome shotgun (WGS) entry which is preliminary data.</text>
</comment>
<comment type="similarity">
    <text evidence="4">Belongs to the arginase family.</text>
</comment>
<keyword evidence="1" id="KW-0479">Metal-binding</keyword>
<dbReference type="AlphaFoldDB" id="A0A1E2RZW4"/>
<keyword evidence="7" id="KW-1185">Reference proteome</keyword>
<dbReference type="OrthoDB" id="7331788at2"/>
<dbReference type="PRINTS" id="PR00116">
    <property type="entry name" value="ARGINASE"/>
</dbReference>
<dbReference type="RefSeq" id="WP_069094333.1">
    <property type="nucleotide sequence ID" value="NZ_MASI01000002.1"/>
</dbReference>
<name>A0A1E2RZW4_9HYPH</name>
<dbReference type="CDD" id="cd09999">
    <property type="entry name" value="Arginase-like_1"/>
    <property type="match status" value="1"/>
</dbReference>
<dbReference type="Proteomes" id="UP000095087">
    <property type="component" value="Unassembled WGS sequence"/>
</dbReference>
<reference evidence="6 7" key="1">
    <citation type="submission" date="2016-07" db="EMBL/GenBank/DDBJ databases">
        <title>Draft genome sequence of Methyloligella halotolerans C2T (VKM B-2706T=CCUG 61687T=DSM 25045T), a halotolerant polyhydroxybutyrate accumulating methylotroph.</title>
        <authorList>
            <person name="Vasilenko O.V."/>
            <person name="Doronina N.V."/>
            <person name="Poroshina M.N."/>
            <person name="Tarlachkov S.V."/>
            <person name="Trotsenko Y.A."/>
        </authorList>
    </citation>
    <scope>NUCLEOTIDE SEQUENCE [LARGE SCALE GENOMIC DNA]</scope>
    <source>
        <strain evidence="6 7">VKM B-2706</strain>
    </source>
</reference>
<accession>A0A1E2RZW4</accession>
<dbReference type="GO" id="GO:0004053">
    <property type="term" value="F:arginase activity"/>
    <property type="evidence" value="ECO:0007669"/>
    <property type="project" value="UniProtKB-EC"/>
</dbReference>
<dbReference type="PROSITE" id="PS51409">
    <property type="entry name" value="ARGINASE_2"/>
    <property type="match status" value="1"/>
</dbReference>
<sequence length="302" mass="32074">MVHNFSIMGAPVDSEGTPDGTSRGPRVMRELGLLRVVPHVADIGDLPVSIESKDRDPVSGMKAAPAVIDLTAKTRFAVAREIGLGRKPLVVGGCCAPIIGAMAGARDALGHVGLAYVDGHADLYDGKTSLSGDCADMPMAFLLGRAGDLLADAAGPNGVLAPEEVAMLGYRDDYIAEPEGSLMPEDIGDSLYRRTPDALRRDGMASAGMSALSHLRAGPGRFWLHLDWDVLDEEEFPSSDYPMPNGLTWTELAELVRPLVWSPDLIGMSLACYNPDNDSDLTDGRKIIRCLEAIFSLGGGSQ</sequence>
<dbReference type="Pfam" id="PF00491">
    <property type="entry name" value="Arginase"/>
    <property type="match status" value="1"/>
</dbReference>
<dbReference type="InterPro" id="IPR023696">
    <property type="entry name" value="Ureohydrolase_dom_sf"/>
</dbReference>
<evidence type="ECO:0000256" key="4">
    <source>
        <dbReference type="PROSITE-ProRule" id="PRU00742"/>
    </source>
</evidence>
<protein>
    <submittedName>
        <fullName evidence="6">Arginase</fullName>
        <ecNumber evidence="6">3.5.3.1</ecNumber>
    </submittedName>
</protein>
<proteinExistence type="inferred from homology"/>
<dbReference type="SUPFAM" id="SSF52768">
    <property type="entry name" value="Arginase/deacetylase"/>
    <property type="match status" value="1"/>
</dbReference>
<dbReference type="EMBL" id="MASI01000002">
    <property type="protein sequence ID" value="ODA67751.1"/>
    <property type="molecule type" value="Genomic_DNA"/>
</dbReference>
<keyword evidence="2 6" id="KW-0378">Hydrolase</keyword>
<evidence type="ECO:0000313" key="7">
    <source>
        <dbReference type="Proteomes" id="UP000095087"/>
    </source>
</evidence>
<evidence type="ECO:0000313" key="6">
    <source>
        <dbReference type="EMBL" id="ODA67751.1"/>
    </source>
</evidence>
<dbReference type="PANTHER" id="PTHR43782">
    <property type="entry name" value="ARGINASE"/>
    <property type="match status" value="1"/>
</dbReference>
<evidence type="ECO:0000256" key="1">
    <source>
        <dbReference type="ARBA" id="ARBA00022723"/>
    </source>
</evidence>
<dbReference type="GO" id="GO:0005829">
    <property type="term" value="C:cytosol"/>
    <property type="evidence" value="ECO:0007669"/>
    <property type="project" value="TreeGrafter"/>
</dbReference>
<evidence type="ECO:0000256" key="3">
    <source>
        <dbReference type="ARBA" id="ARBA00023211"/>
    </source>
</evidence>
<keyword evidence="3" id="KW-0464">Manganese</keyword>
<dbReference type="InterPro" id="IPR006035">
    <property type="entry name" value="Ureohydrolase"/>
</dbReference>
<feature type="region of interest" description="Disordered" evidence="5">
    <location>
        <begin position="1"/>
        <end position="24"/>
    </location>
</feature>
<evidence type="ECO:0000256" key="5">
    <source>
        <dbReference type="SAM" id="MobiDB-lite"/>
    </source>
</evidence>